<sequence>MSWSDRRSLLLGLMALAGCGFQPALGPGAPARGLMNAVLVDAPGDKDAYDLVERLEERLGRSQTPAYRLSYRISTGQTGLGITPEGATTRYNLDGSVTYTLEDIASGTQIAAGRVESFTSWSATGSTLSTLGAEQDARRRLMHILADQIVTRLIAGRS</sequence>
<organism evidence="1 2">
    <name type="scientific">Halodurantibacterium flavum</name>
    <dbReference type="NCBI Taxonomy" id="1382802"/>
    <lineage>
        <taxon>Bacteria</taxon>
        <taxon>Pseudomonadati</taxon>
        <taxon>Pseudomonadota</taxon>
        <taxon>Alphaproteobacteria</taxon>
        <taxon>Rhodobacterales</taxon>
        <taxon>Paracoccaceae</taxon>
        <taxon>Halodurantibacterium</taxon>
    </lineage>
</organism>
<dbReference type="Pfam" id="PF04390">
    <property type="entry name" value="LptE"/>
    <property type="match status" value="1"/>
</dbReference>
<evidence type="ECO:0000313" key="2">
    <source>
        <dbReference type="Proteomes" id="UP001597353"/>
    </source>
</evidence>
<reference evidence="2" key="1">
    <citation type="journal article" date="2019" name="Int. J. Syst. Evol. Microbiol.">
        <title>The Global Catalogue of Microorganisms (GCM) 10K type strain sequencing project: providing services to taxonomists for standard genome sequencing and annotation.</title>
        <authorList>
            <consortium name="The Broad Institute Genomics Platform"/>
            <consortium name="The Broad Institute Genome Sequencing Center for Infectious Disease"/>
            <person name="Wu L."/>
            <person name="Ma J."/>
        </authorList>
    </citation>
    <scope>NUCLEOTIDE SEQUENCE [LARGE SCALE GENOMIC DNA]</scope>
    <source>
        <strain evidence="2">CGMCC 4.7242</strain>
    </source>
</reference>
<protein>
    <submittedName>
        <fullName evidence="1">LPS assembly lipoprotein LptE</fullName>
    </submittedName>
</protein>
<evidence type="ECO:0000313" key="1">
    <source>
        <dbReference type="EMBL" id="MFD1913260.1"/>
    </source>
</evidence>
<dbReference type="PROSITE" id="PS51257">
    <property type="entry name" value="PROKAR_LIPOPROTEIN"/>
    <property type="match status" value="1"/>
</dbReference>
<dbReference type="Gene3D" id="3.30.160.150">
    <property type="entry name" value="Lipoprotein like domain"/>
    <property type="match status" value="1"/>
</dbReference>
<dbReference type="InterPro" id="IPR007485">
    <property type="entry name" value="LPS_assembly_LptE"/>
</dbReference>
<name>A0ABW4S6Q6_9RHOB</name>
<comment type="caution">
    <text evidence="1">The sequence shown here is derived from an EMBL/GenBank/DDBJ whole genome shotgun (WGS) entry which is preliminary data.</text>
</comment>
<keyword evidence="1" id="KW-0449">Lipoprotein</keyword>
<dbReference type="RefSeq" id="WP_390262840.1">
    <property type="nucleotide sequence ID" value="NZ_JBHUGH010000010.1"/>
</dbReference>
<proteinExistence type="predicted"/>
<dbReference type="EMBL" id="JBHUGH010000010">
    <property type="protein sequence ID" value="MFD1913260.1"/>
    <property type="molecule type" value="Genomic_DNA"/>
</dbReference>
<dbReference type="Proteomes" id="UP001597353">
    <property type="component" value="Unassembled WGS sequence"/>
</dbReference>
<accession>A0ABW4S6Q6</accession>
<keyword evidence="2" id="KW-1185">Reference proteome</keyword>
<dbReference type="PROSITE" id="PS51318">
    <property type="entry name" value="TAT"/>
    <property type="match status" value="1"/>
</dbReference>
<gene>
    <name evidence="1" type="primary">lptE</name>
    <name evidence="1" type="ORF">ACFSGJ_13665</name>
</gene>
<dbReference type="InterPro" id="IPR006311">
    <property type="entry name" value="TAT_signal"/>
</dbReference>